<evidence type="ECO:0000313" key="2">
    <source>
        <dbReference type="EMBL" id="AQQ67066.1"/>
    </source>
</evidence>
<evidence type="ECO:0000259" key="1">
    <source>
        <dbReference type="Pfam" id="PF03372"/>
    </source>
</evidence>
<accession>A0A1Q2M333</accession>
<dbReference type="EMBL" id="CP019650">
    <property type="protein sequence ID" value="AQQ67066.1"/>
    <property type="molecule type" value="Genomic_DNA"/>
</dbReference>
<dbReference type="GO" id="GO:0003824">
    <property type="term" value="F:catalytic activity"/>
    <property type="evidence" value="ECO:0007669"/>
    <property type="project" value="InterPro"/>
</dbReference>
<gene>
    <name evidence="2" type="ORF">Mag101_04980</name>
</gene>
<dbReference type="InterPro" id="IPR005502">
    <property type="entry name" value="Ribosyl_crysJ1"/>
</dbReference>
<dbReference type="Gene3D" id="1.10.4080.10">
    <property type="entry name" value="ADP-ribosylation/Crystallin J1"/>
    <property type="match status" value="1"/>
</dbReference>
<dbReference type="Gene3D" id="3.60.10.10">
    <property type="entry name" value="Endonuclease/exonuclease/phosphatase"/>
    <property type="match status" value="1"/>
</dbReference>
<evidence type="ECO:0000313" key="3">
    <source>
        <dbReference type="Proteomes" id="UP000188219"/>
    </source>
</evidence>
<keyword evidence="3" id="KW-1185">Reference proteome</keyword>
<dbReference type="InterPro" id="IPR005135">
    <property type="entry name" value="Endo/exonuclease/phosphatase"/>
</dbReference>
<proteinExistence type="predicted"/>
<dbReference type="InterPro" id="IPR036691">
    <property type="entry name" value="Endo/exonu/phosph_ase_sf"/>
</dbReference>
<reference evidence="2" key="1">
    <citation type="submission" date="2017-02" db="EMBL/GenBank/DDBJ databases">
        <title>Genome of Microbulbifer agarilyticus GP101.</title>
        <authorList>
            <person name="Jung J."/>
            <person name="Bae S.S."/>
            <person name="Baek K."/>
        </authorList>
    </citation>
    <scope>NUCLEOTIDE SEQUENCE [LARGE SCALE GENOMIC DNA]</scope>
    <source>
        <strain evidence="2">GP101</strain>
    </source>
</reference>
<dbReference type="STRING" id="260552.Mag101_04980"/>
<dbReference type="Pfam" id="PF03372">
    <property type="entry name" value="Exo_endo_phos"/>
    <property type="match status" value="1"/>
</dbReference>
<dbReference type="AlphaFoldDB" id="A0A1Q2M333"/>
<dbReference type="Pfam" id="PF03747">
    <property type="entry name" value="ADP_ribosyl_GH"/>
    <property type="match status" value="1"/>
</dbReference>
<dbReference type="KEGG" id="maga:Mag101_04980"/>
<organism evidence="2 3">
    <name type="scientific">Microbulbifer agarilyticus</name>
    <dbReference type="NCBI Taxonomy" id="260552"/>
    <lineage>
        <taxon>Bacteria</taxon>
        <taxon>Pseudomonadati</taxon>
        <taxon>Pseudomonadota</taxon>
        <taxon>Gammaproteobacteria</taxon>
        <taxon>Cellvibrionales</taxon>
        <taxon>Microbulbiferaceae</taxon>
        <taxon>Microbulbifer</taxon>
    </lineage>
</organism>
<dbReference type="InterPro" id="IPR036705">
    <property type="entry name" value="Ribosyl_crysJ1_sf"/>
</dbReference>
<dbReference type="SUPFAM" id="SSF101478">
    <property type="entry name" value="ADP-ribosylglycohydrolase"/>
    <property type="match status" value="1"/>
</dbReference>
<protein>
    <recommendedName>
        <fullName evidence="1">Endonuclease/exonuclease/phosphatase domain-containing protein</fullName>
    </recommendedName>
</protein>
<dbReference type="Proteomes" id="UP000188219">
    <property type="component" value="Chromosome"/>
</dbReference>
<name>A0A1Q2M333_9GAMM</name>
<sequence length="644" mass="71743">MGQSLANWTGLVTEMDKIGGPGPHGVFYTRDDWGKPDQPSIWGQGVPSDLSATIDWVLRRPGEVWGADDDTDIEYIYQHLLDQHQTTMLTPEQIRDGWLTHIYSDENTPFTTADGKAENFLWVSNQRAHDLMREQSLLPPETSEPNHNPHFDMIDAQLTTEIFGLFAPGRPDIALAMAHLPIRTTGRENAAWAAEFYVVMHALASGIDSTRPVKPQLFAIAERARQQLPPGSYNADMYDFVQEQYQQKVPWETVRDSLHKKYQINGEAGYDLSTRNLYCNGCFAAGINFGASLISLFYGEGDYRKTVKLAVLMGWDSDNPAATWGGLLGFIYGHEKLTEWFGPLSDEFDIHRTRGGFANSGKDTFSDMARVGVSIVDRVVKDELGGSIDTKSDYWHIPRFEENSLFELPEELPKEVHDNQNPEKSRNDAEPLAVLSLNIYGHGTMPAAATRYAQLVTDHNVDLLAVQEGVEDWQIQGLPTDYRRAEALASALGNCWVRRYQVFANRCRGLEFEHNERFDMTDGPNAVRTGELVVVRRGVDRFGLIDVHWDHESERVRRANSRETTAAATSPHLRGIPLLVVGDFNTACDSATTQALASSTDLSLLYGDGIDCGFARDVKGSGKSIDAAPSDHPGILLKVTALQP</sequence>
<dbReference type="SUPFAM" id="SSF56219">
    <property type="entry name" value="DNase I-like"/>
    <property type="match status" value="1"/>
</dbReference>
<feature type="domain" description="Endonuclease/exonuclease/phosphatase" evidence="1">
    <location>
        <begin position="435"/>
        <end position="608"/>
    </location>
</feature>